<protein>
    <submittedName>
        <fullName evidence="3">Retrovirus-related pol polyprotein from transposon TNT 1-94</fullName>
    </submittedName>
</protein>
<feature type="domain" description="Reverse transcriptase Ty1/copia-type" evidence="2">
    <location>
        <begin position="177"/>
        <end position="228"/>
    </location>
</feature>
<reference evidence="3" key="1">
    <citation type="journal article" date="2022" name="Int. J. Mol. Sci.">
        <title>Draft Genome of Tanacetum Coccineum: Genomic Comparison of Closely Related Tanacetum-Family Plants.</title>
        <authorList>
            <person name="Yamashiro T."/>
            <person name="Shiraishi A."/>
            <person name="Nakayama K."/>
            <person name="Satake H."/>
        </authorList>
    </citation>
    <scope>NUCLEOTIDE SEQUENCE</scope>
</reference>
<name>A0ABQ4XXS2_9ASTR</name>
<feature type="signal peptide" evidence="1">
    <location>
        <begin position="1"/>
        <end position="19"/>
    </location>
</feature>
<sequence length="228" mass="26153">MMITYLISLYLMLFQLTTSLSLIIIPTAQDINSPDESPEFSIADDHLVHNEPNESEQPKIHIDTFESQNITINDEPIRDVKPSPTIISPSDVIIHDTLAPQDRWSRDKHILLVNILGEPQAGVTTRSGVRDSEAALAHECLYVNFLFEIETKKVTEALEEEAWVISMQENLNQFERNNVWTLVSTPYGKTIIGTKWIFRNKMDENGVVIRNKARLVVQGYRQEEEIDY</sequence>
<dbReference type="EMBL" id="BQNB010009919">
    <property type="protein sequence ID" value="GJS70224.1"/>
    <property type="molecule type" value="Genomic_DNA"/>
</dbReference>
<dbReference type="Pfam" id="PF07727">
    <property type="entry name" value="RVT_2"/>
    <property type="match status" value="1"/>
</dbReference>
<evidence type="ECO:0000313" key="4">
    <source>
        <dbReference type="Proteomes" id="UP001151760"/>
    </source>
</evidence>
<evidence type="ECO:0000259" key="2">
    <source>
        <dbReference type="Pfam" id="PF07727"/>
    </source>
</evidence>
<proteinExistence type="predicted"/>
<keyword evidence="1" id="KW-0732">Signal</keyword>
<evidence type="ECO:0000256" key="1">
    <source>
        <dbReference type="SAM" id="SignalP"/>
    </source>
</evidence>
<accession>A0ABQ4XXS2</accession>
<organism evidence="3 4">
    <name type="scientific">Tanacetum coccineum</name>
    <dbReference type="NCBI Taxonomy" id="301880"/>
    <lineage>
        <taxon>Eukaryota</taxon>
        <taxon>Viridiplantae</taxon>
        <taxon>Streptophyta</taxon>
        <taxon>Embryophyta</taxon>
        <taxon>Tracheophyta</taxon>
        <taxon>Spermatophyta</taxon>
        <taxon>Magnoliopsida</taxon>
        <taxon>eudicotyledons</taxon>
        <taxon>Gunneridae</taxon>
        <taxon>Pentapetalae</taxon>
        <taxon>asterids</taxon>
        <taxon>campanulids</taxon>
        <taxon>Asterales</taxon>
        <taxon>Asteraceae</taxon>
        <taxon>Asteroideae</taxon>
        <taxon>Anthemideae</taxon>
        <taxon>Anthemidinae</taxon>
        <taxon>Tanacetum</taxon>
    </lineage>
</organism>
<dbReference type="InterPro" id="IPR013103">
    <property type="entry name" value="RVT_2"/>
</dbReference>
<gene>
    <name evidence="3" type="ORF">Tco_0703065</name>
</gene>
<keyword evidence="4" id="KW-1185">Reference proteome</keyword>
<feature type="chain" id="PRO_5046338702" evidence="1">
    <location>
        <begin position="20"/>
        <end position="228"/>
    </location>
</feature>
<dbReference type="Proteomes" id="UP001151760">
    <property type="component" value="Unassembled WGS sequence"/>
</dbReference>
<evidence type="ECO:0000313" key="3">
    <source>
        <dbReference type="EMBL" id="GJS70224.1"/>
    </source>
</evidence>
<comment type="caution">
    <text evidence="3">The sequence shown here is derived from an EMBL/GenBank/DDBJ whole genome shotgun (WGS) entry which is preliminary data.</text>
</comment>
<reference evidence="3" key="2">
    <citation type="submission" date="2022-01" db="EMBL/GenBank/DDBJ databases">
        <authorList>
            <person name="Yamashiro T."/>
            <person name="Shiraishi A."/>
            <person name="Satake H."/>
            <person name="Nakayama K."/>
        </authorList>
    </citation>
    <scope>NUCLEOTIDE SEQUENCE</scope>
</reference>